<organism evidence="2 3">
    <name type="scientific">Endozoicomonas gorgoniicola</name>
    <dbReference type="NCBI Taxonomy" id="1234144"/>
    <lineage>
        <taxon>Bacteria</taxon>
        <taxon>Pseudomonadati</taxon>
        <taxon>Pseudomonadota</taxon>
        <taxon>Gammaproteobacteria</taxon>
        <taxon>Oceanospirillales</taxon>
        <taxon>Endozoicomonadaceae</taxon>
        <taxon>Endozoicomonas</taxon>
    </lineage>
</organism>
<protein>
    <submittedName>
        <fullName evidence="2">TIGR02449 family protein</fullName>
    </submittedName>
</protein>
<keyword evidence="1" id="KW-0175">Coiled coil</keyword>
<feature type="coiled-coil region" evidence="1">
    <location>
        <begin position="13"/>
        <end position="40"/>
    </location>
</feature>
<name>A0ABT3N2I3_9GAMM</name>
<gene>
    <name evidence="2" type="ORF">NX722_25115</name>
</gene>
<reference evidence="2 3" key="1">
    <citation type="submission" date="2022-10" db="EMBL/GenBank/DDBJ databases">
        <title>High-quality genome sequences of two octocoral-associated bacteria, Endozoicomonas euniceicola EF212 and Endozoicomonas gorgoniicola PS125.</title>
        <authorList>
            <person name="Chiou Y.-J."/>
            <person name="Chen Y.-H."/>
        </authorList>
    </citation>
    <scope>NUCLEOTIDE SEQUENCE [LARGE SCALE GENOMIC DNA]</scope>
    <source>
        <strain evidence="2 3">PS125</strain>
    </source>
</reference>
<comment type="caution">
    <text evidence="2">The sequence shown here is derived from an EMBL/GenBank/DDBJ whole genome shotgun (WGS) entry which is preliminary data.</text>
</comment>
<evidence type="ECO:0000256" key="1">
    <source>
        <dbReference type="SAM" id="Coils"/>
    </source>
</evidence>
<dbReference type="RefSeq" id="WP_262565586.1">
    <property type="nucleotide sequence ID" value="NZ_JAPFCC010000001.1"/>
</dbReference>
<accession>A0ABT3N2I3</accession>
<evidence type="ECO:0000313" key="2">
    <source>
        <dbReference type="EMBL" id="MCW7555847.1"/>
    </source>
</evidence>
<proteinExistence type="predicted"/>
<sequence length="67" mass="8038">MNDPDLTALSQKIEYLVSLCNKLKEENRLLRNEERKWQLERAYLMSTKDQARGEVEDMIKRLRGLEQ</sequence>
<evidence type="ECO:0000313" key="3">
    <source>
        <dbReference type="Proteomes" id="UP001209854"/>
    </source>
</evidence>
<keyword evidence="3" id="KW-1185">Reference proteome</keyword>
<dbReference type="Proteomes" id="UP001209854">
    <property type="component" value="Unassembled WGS sequence"/>
</dbReference>
<dbReference type="InterPro" id="IPR012662">
    <property type="entry name" value="CHP02449"/>
</dbReference>
<dbReference type="NCBIfam" id="TIGR02449">
    <property type="entry name" value="TIGR02449 family protein"/>
    <property type="match status" value="1"/>
</dbReference>
<dbReference type="EMBL" id="JAPFCC010000001">
    <property type="protein sequence ID" value="MCW7555847.1"/>
    <property type="molecule type" value="Genomic_DNA"/>
</dbReference>